<dbReference type="GO" id="GO:0055040">
    <property type="term" value="C:periplasmic flagellum"/>
    <property type="evidence" value="ECO:0007669"/>
    <property type="project" value="UniProtKB-SubCell"/>
</dbReference>
<keyword evidence="4" id="KW-0966">Cell projection</keyword>
<keyword evidence="4" id="KW-0282">Flagellum</keyword>
<accession>A0A4V6QM45</accession>
<dbReference type="Proteomes" id="UP000297693">
    <property type="component" value="Unassembled WGS sequence"/>
</dbReference>
<sequence length="251" mass="29211">MNFSKKKSLLVFFAMMHFLLDLEGAPRPWDRDEEGRVARLEKTLQNEKNYVLFLAEDFEGGRPWEFYRSDSFLNYTEYSGNLPDSSAFPLEKEMYRNQGYPNIQTQTSFLLQTYVENPKTDHWDLRPGEPLLLPLGLPIQAFLWVYSEGHHIALDLIVSQKKSKDVKLPLGVLNFFGWRRLEVPINLPKENARLIQSSFLPVSVKGFRIATQPTQKKGAFHLYFDNLTFLLDTSTFTYSGSEIQDTWGKKR</sequence>
<dbReference type="Gene3D" id="2.60.120.430">
    <property type="entry name" value="Galactose-binding lectin"/>
    <property type="match status" value="1"/>
</dbReference>
<name>A0A4V6QM45_9LEPT</name>
<dbReference type="OrthoDB" id="357930at2"/>
<dbReference type="Pfam" id="PF04620">
    <property type="entry name" value="FlaA"/>
    <property type="match status" value="1"/>
</dbReference>
<dbReference type="EMBL" id="RQGD01000034">
    <property type="protein sequence ID" value="TGL58243.1"/>
    <property type="molecule type" value="Genomic_DNA"/>
</dbReference>
<dbReference type="InterPro" id="IPR006714">
    <property type="entry name" value="FlaA"/>
</dbReference>
<keyword evidence="4" id="KW-0969">Cilium</keyword>
<dbReference type="GO" id="GO:0030288">
    <property type="term" value="C:outer membrane-bounded periplasmic space"/>
    <property type="evidence" value="ECO:0007669"/>
    <property type="project" value="InterPro"/>
</dbReference>
<reference evidence="4" key="1">
    <citation type="journal article" date="2019" name="PLoS Negl. Trop. Dis.">
        <title>Revisiting the worldwide diversity of Leptospira species in the environment.</title>
        <authorList>
            <person name="Vincent A.T."/>
            <person name="Schiettekatte O."/>
            <person name="Bourhy P."/>
            <person name="Veyrier F.J."/>
            <person name="Picardeau M."/>
        </authorList>
    </citation>
    <scope>NUCLEOTIDE SEQUENCE [LARGE SCALE GENOMIC DNA]</scope>
    <source>
        <strain evidence="4">201702476</strain>
    </source>
</reference>
<keyword evidence="3" id="KW-0975">Bacterial flagellum</keyword>
<dbReference type="GO" id="GO:0071973">
    <property type="term" value="P:bacterial-type flagellum-dependent cell motility"/>
    <property type="evidence" value="ECO:0007669"/>
    <property type="project" value="InterPro"/>
</dbReference>
<proteinExistence type="predicted"/>
<evidence type="ECO:0000256" key="2">
    <source>
        <dbReference type="ARBA" id="ARBA00022764"/>
    </source>
</evidence>
<organism evidence="4 5">
    <name type="scientific">Leptospira ognonensis</name>
    <dbReference type="NCBI Taxonomy" id="2484945"/>
    <lineage>
        <taxon>Bacteria</taxon>
        <taxon>Pseudomonadati</taxon>
        <taxon>Spirochaetota</taxon>
        <taxon>Spirochaetia</taxon>
        <taxon>Leptospirales</taxon>
        <taxon>Leptospiraceae</taxon>
        <taxon>Leptospira</taxon>
    </lineage>
</organism>
<dbReference type="RefSeq" id="WP_135624262.1">
    <property type="nucleotide sequence ID" value="NZ_RQGD01000034.1"/>
</dbReference>
<gene>
    <name evidence="4" type="ORF">EHQ58_12785</name>
</gene>
<keyword evidence="2" id="KW-0574">Periplasm</keyword>
<evidence type="ECO:0000256" key="1">
    <source>
        <dbReference type="ARBA" id="ARBA00004631"/>
    </source>
</evidence>
<dbReference type="AlphaFoldDB" id="A0A4V6QM45"/>
<evidence type="ECO:0000313" key="5">
    <source>
        <dbReference type="Proteomes" id="UP000297693"/>
    </source>
</evidence>
<protein>
    <submittedName>
        <fullName evidence="4">Flagellar assembly protein FlaA</fullName>
    </submittedName>
</protein>
<comment type="subcellular location">
    <subcellularLocation>
        <location evidence="1">Periplasmic flagellum</location>
    </subcellularLocation>
</comment>
<keyword evidence="5" id="KW-1185">Reference proteome</keyword>
<comment type="caution">
    <text evidence="4">The sequence shown here is derived from an EMBL/GenBank/DDBJ whole genome shotgun (WGS) entry which is preliminary data.</text>
</comment>
<evidence type="ECO:0000256" key="3">
    <source>
        <dbReference type="ARBA" id="ARBA00023143"/>
    </source>
</evidence>
<evidence type="ECO:0000313" key="4">
    <source>
        <dbReference type="EMBL" id="TGL58243.1"/>
    </source>
</evidence>